<dbReference type="AlphaFoldDB" id="A0AAN9QR56"/>
<dbReference type="Proteomes" id="UP001367508">
    <property type="component" value="Unassembled WGS sequence"/>
</dbReference>
<comment type="caution">
    <text evidence="1">The sequence shown here is derived from an EMBL/GenBank/DDBJ whole genome shotgun (WGS) entry which is preliminary data.</text>
</comment>
<dbReference type="EMBL" id="JAYMYQ010000003">
    <property type="protein sequence ID" value="KAK7344974.1"/>
    <property type="molecule type" value="Genomic_DNA"/>
</dbReference>
<evidence type="ECO:0000313" key="1">
    <source>
        <dbReference type="EMBL" id="KAK7344974.1"/>
    </source>
</evidence>
<organism evidence="1 2">
    <name type="scientific">Canavalia gladiata</name>
    <name type="common">Sword bean</name>
    <name type="synonym">Dolichos gladiatus</name>
    <dbReference type="NCBI Taxonomy" id="3824"/>
    <lineage>
        <taxon>Eukaryota</taxon>
        <taxon>Viridiplantae</taxon>
        <taxon>Streptophyta</taxon>
        <taxon>Embryophyta</taxon>
        <taxon>Tracheophyta</taxon>
        <taxon>Spermatophyta</taxon>
        <taxon>Magnoliopsida</taxon>
        <taxon>eudicotyledons</taxon>
        <taxon>Gunneridae</taxon>
        <taxon>Pentapetalae</taxon>
        <taxon>rosids</taxon>
        <taxon>fabids</taxon>
        <taxon>Fabales</taxon>
        <taxon>Fabaceae</taxon>
        <taxon>Papilionoideae</taxon>
        <taxon>50 kb inversion clade</taxon>
        <taxon>NPAAA clade</taxon>
        <taxon>indigoferoid/millettioid clade</taxon>
        <taxon>Phaseoleae</taxon>
        <taxon>Canavalia</taxon>
    </lineage>
</organism>
<accession>A0AAN9QR56</accession>
<name>A0AAN9QR56_CANGL</name>
<sequence>MTDECTMKGLCGNKPVTTLGRMVCHKQGESVYAFLGLNTAKWLVHGVVYAHRETQEAETKPKMSFSLASGLASQIETPCDDVNKGL</sequence>
<proteinExistence type="predicted"/>
<evidence type="ECO:0000313" key="2">
    <source>
        <dbReference type="Proteomes" id="UP001367508"/>
    </source>
</evidence>
<reference evidence="1 2" key="1">
    <citation type="submission" date="2024-01" db="EMBL/GenBank/DDBJ databases">
        <title>The genomes of 5 underutilized Papilionoideae crops provide insights into root nodulation and disease resistanc.</title>
        <authorList>
            <person name="Jiang F."/>
        </authorList>
    </citation>
    <scope>NUCLEOTIDE SEQUENCE [LARGE SCALE GENOMIC DNA]</scope>
    <source>
        <strain evidence="1">LVBAO_FW01</strain>
        <tissue evidence="1">Leaves</tissue>
    </source>
</reference>
<gene>
    <name evidence="1" type="ORF">VNO77_15285</name>
</gene>
<protein>
    <submittedName>
        <fullName evidence="1">Uncharacterized protein</fullName>
    </submittedName>
</protein>
<keyword evidence="2" id="KW-1185">Reference proteome</keyword>